<dbReference type="Proteomes" id="UP000824037">
    <property type="component" value="Unassembled WGS sequence"/>
</dbReference>
<accession>A0A9D2EFL9</accession>
<dbReference type="Gene3D" id="3.50.50.60">
    <property type="entry name" value="FAD/NAD(P)-binding domain"/>
    <property type="match status" value="1"/>
</dbReference>
<proteinExistence type="predicted"/>
<sequence>MDTWSIARIALAGDAGYSPGPAVGGGTAVAVLGGYVLARQLAHHDFHGARAFPATEQTMTPIIVRAREAAPTTLRELVPTGSASA</sequence>
<organism evidence="1 2">
    <name type="scientific">Candidatus Ruania gallistercoris</name>
    <dbReference type="NCBI Taxonomy" id="2838746"/>
    <lineage>
        <taxon>Bacteria</taxon>
        <taxon>Bacillati</taxon>
        <taxon>Actinomycetota</taxon>
        <taxon>Actinomycetes</taxon>
        <taxon>Micrococcales</taxon>
        <taxon>Ruaniaceae</taxon>
        <taxon>Ruania</taxon>
    </lineage>
</organism>
<dbReference type="PANTHER" id="PTHR46865">
    <property type="entry name" value="OXIDOREDUCTASE-RELATED"/>
    <property type="match status" value="1"/>
</dbReference>
<dbReference type="InterPro" id="IPR051704">
    <property type="entry name" value="FAD_aromatic-hydroxylase"/>
</dbReference>
<reference evidence="1" key="2">
    <citation type="submission" date="2021-04" db="EMBL/GenBank/DDBJ databases">
        <authorList>
            <person name="Gilroy R."/>
        </authorList>
    </citation>
    <scope>NUCLEOTIDE SEQUENCE</scope>
    <source>
        <strain evidence="1">ChiGjej4B4-7305</strain>
    </source>
</reference>
<evidence type="ECO:0008006" key="3">
    <source>
        <dbReference type="Google" id="ProtNLM"/>
    </source>
</evidence>
<gene>
    <name evidence="1" type="ORF">H9815_12455</name>
</gene>
<reference evidence="1" key="1">
    <citation type="journal article" date="2021" name="PeerJ">
        <title>Extensive microbial diversity within the chicken gut microbiome revealed by metagenomics and culture.</title>
        <authorList>
            <person name="Gilroy R."/>
            <person name="Ravi A."/>
            <person name="Getino M."/>
            <person name="Pursley I."/>
            <person name="Horton D.L."/>
            <person name="Alikhan N.F."/>
            <person name="Baker D."/>
            <person name="Gharbi K."/>
            <person name="Hall N."/>
            <person name="Watson M."/>
            <person name="Adriaenssens E.M."/>
            <person name="Foster-Nyarko E."/>
            <person name="Jarju S."/>
            <person name="Secka A."/>
            <person name="Antonio M."/>
            <person name="Oren A."/>
            <person name="Chaudhuri R.R."/>
            <person name="La Ragione R."/>
            <person name="Hildebrand F."/>
            <person name="Pallen M.J."/>
        </authorList>
    </citation>
    <scope>NUCLEOTIDE SEQUENCE</scope>
    <source>
        <strain evidence="1">ChiGjej4B4-7305</strain>
    </source>
</reference>
<dbReference type="EMBL" id="DXBY01000212">
    <property type="protein sequence ID" value="HIZ36582.1"/>
    <property type="molecule type" value="Genomic_DNA"/>
</dbReference>
<dbReference type="SUPFAM" id="SSF51905">
    <property type="entry name" value="FAD/NAD(P)-binding domain"/>
    <property type="match status" value="1"/>
</dbReference>
<dbReference type="InterPro" id="IPR036188">
    <property type="entry name" value="FAD/NAD-bd_sf"/>
</dbReference>
<evidence type="ECO:0000313" key="1">
    <source>
        <dbReference type="EMBL" id="HIZ36582.1"/>
    </source>
</evidence>
<evidence type="ECO:0000313" key="2">
    <source>
        <dbReference type="Proteomes" id="UP000824037"/>
    </source>
</evidence>
<protein>
    <recommendedName>
        <fullName evidence="3">FAD-binding domain-containing protein</fullName>
    </recommendedName>
</protein>
<comment type="caution">
    <text evidence="1">The sequence shown here is derived from an EMBL/GenBank/DDBJ whole genome shotgun (WGS) entry which is preliminary data.</text>
</comment>
<dbReference type="PANTHER" id="PTHR46865:SF2">
    <property type="entry name" value="MONOOXYGENASE"/>
    <property type="match status" value="1"/>
</dbReference>
<dbReference type="AlphaFoldDB" id="A0A9D2EFL9"/>
<name>A0A9D2EFL9_9MICO</name>